<keyword evidence="4" id="KW-1185">Reference proteome</keyword>
<dbReference type="Proteomes" id="UP001497453">
    <property type="component" value="Chromosome 5"/>
</dbReference>
<evidence type="ECO:0000313" key="4">
    <source>
        <dbReference type="Proteomes" id="UP001497453"/>
    </source>
</evidence>
<dbReference type="PROSITE" id="PS51038">
    <property type="entry name" value="BAH"/>
    <property type="match status" value="1"/>
</dbReference>
<dbReference type="InterPro" id="IPR043151">
    <property type="entry name" value="BAH_sf"/>
</dbReference>
<evidence type="ECO:0000256" key="1">
    <source>
        <dbReference type="SAM" id="MobiDB-lite"/>
    </source>
</evidence>
<dbReference type="CDD" id="cd04370">
    <property type="entry name" value="BAH"/>
    <property type="match status" value="1"/>
</dbReference>
<feature type="region of interest" description="Disordered" evidence="1">
    <location>
        <begin position="1"/>
        <end position="27"/>
    </location>
</feature>
<dbReference type="InterPro" id="IPR001025">
    <property type="entry name" value="BAH_dom"/>
</dbReference>
<evidence type="ECO:0000313" key="3">
    <source>
        <dbReference type="EMBL" id="CAL1709654.1"/>
    </source>
</evidence>
<name>A0ABP1DR01_9APHY</name>
<sequence>MVPVPARYTQGPKRRRRGRLTMPPKQRRNRVVLDEGDIPMKQFKALKVVQAACLPVKRDEKERPYYTYFYPGDDVIVKSEDSATENEWVAKIEEIRMQTEGPYFLVSWYFSAHDIVERIKASYCQDDTSDFCHRLVSSEHNKILDFLAKQTNTNERYLSNEKRTLWWETMLEVISVLHYDESSLDPPQFTEEDFFTRRSFDLTTTLLSPGLDENACTLCHEGYDPFPLETLSGRDSDSGYSRSPDTNNYDPLHFCPNPTCRKWYHRQCLLAEHTEHPFTPFIGARPIRLLAVDPDAPEPHFELARFTYPVPPRGKFSQMTLDAEPRWDSVLKKLTHLPPGLVRIAQQPIVKRAGEGTDSVFGNLKDVVLARRICYQELEGGVENVVDEVTTLFALLDGEDGEEAWRQIWHTLDTRMRPLASPYTPYWDNLLLNGIPDDASFPTVTCPSCQSAI</sequence>
<accession>A0ABP1DR01</accession>
<reference evidence="4" key="1">
    <citation type="submission" date="2024-04" db="EMBL/GenBank/DDBJ databases">
        <authorList>
            <person name="Shaw F."/>
            <person name="Minotto A."/>
        </authorList>
    </citation>
    <scope>NUCLEOTIDE SEQUENCE [LARGE SCALE GENOMIC DNA]</scope>
</reference>
<dbReference type="Gene3D" id="2.30.30.490">
    <property type="match status" value="1"/>
</dbReference>
<organism evidence="3 4">
    <name type="scientific">Somion occarium</name>
    <dbReference type="NCBI Taxonomy" id="3059160"/>
    <lineage>
        <taxon>Eukaryota</taxon>
        <taxon>Fungi</taxon>
        <taxon>Dikarya</taxon>
        <taxon>Basidiomycota</taxon>
        <taxon>Agaricomycotina</taxon>
        <taxon>Agaricomycetes</taxon>
        <taxon>Polyporales</taxon>
        <taxon>Cerrenaceae</taxon>
        <taxon>Somion</taxon>
    </lineage>
</organism>
<proteinExistence type="predicted"/>
<protein>
    <recommendedName>
        <fullName evidence="2">BAH domain-containing protein</fullName>
    </recommendedName>
</protein>
<feature type="domain" description="BAH" evidence="2">
    <location>
        <begin position="67"/>
        <end position="211"/>
    </location>
</feature>
<evidence type="ECO:0000259" key="2">
    <source>
        <dbReference type="PROSITE" id="PS51038"/>
    </source>
</evidence>
<feature type="compositionally biased region" description="Basic residues" evidence="1">
    <location>
        <begin position="12"/>
        <end position="27"/>
    </location>
</feature>
<gene>
    <name evidence="3" type="ORF">GFSPODELE1_LOCUS7439</name>
</gene>
<dbReference type="SUPFAM" id="SSF82061">
    <property type="entry name" value="BAH domain"/>
    <property type="match status" value="1"/>
</dbReference>
<dbReference type="EMBL" id="OZ037948">
    <property type="protein sequence ID" value="CAL1709654.1"/>
    <property type="molecule type" value="Genomic_DNA"/>
</dbReference>